<gene>
    <name evidence="5" type="ORF">E4O86_06225</name>
</gene>
<dbReference type="CDD" id="cd08497">
    <property type="entry name" value="MbnE-like"/>
    <property type="match status" value="1"/>
</dbReference>
<comment type="similarity">
    <text evidence="2">Belongs to the bacterial solute-binding protein 5 family.</text>
</comment>
<evidence type="ECO:0000256" key="3">
    <source>
        <dbReference type="ARBA" id="ARBA00022729"/>
    </source>
</evidence>
<comment type="caution">
    <text evidence="5">The sequence shown here is derived from an EMBL/GenBank/DDBJ whole genome shotgun (WGS) entry which is preliminary data.</text>
</comment>
<dbReference type="Pfam" id="PF00496">
    <property type="entry name" value="SBP_bac_5"/>
    <property type="match status" value="1"/>
</dbReference>
<keyword evidence="6" id="KW-1185">Reference proteome</keyword>
<dbReference type="PANTHER" id="PTHR30290">
    <property type="entry name" value="PERIPLASMIC BINDING COMPONENT OF ABC TRANSPORTER"/>
    <property type="match status" value="1"/>
</dbReference>
<dbReference type="InterPro" id="IPR039424">
    <property type="entry name" value="SBP_5"/>
</dbReference>
<name>A0A964T4D5_9HYPH</name>
<sequence length="574" mass="64451">MHGDLALPADFAHLPYADPEAPKGGRLGLAAVGTFDSLNPFIVRGTAPRGLWDLTWGNNVWESLLARNKDEAFSLYGLLAEAVETPDDRSWVAFTLNPKARFSDGTPVTPEDVRFSFELLAKKGRPNFRSWADSVTRIDLVGEHGIRFTLAEGASRELPLLLGMFPVFPRHATDPDTFDRSGFSVPPGSGPYVVGRVEPGTRVTLKRDPAYWGKDLPVKRGFDNFDEIRIEYFRDANSYFEAFKKGLFDMLDESDPNRWATGYDFPAARDGRVKLEKFETGIPQPMTGFVFNTRRQPFADPKVREALTYLFDFEWINRNLYHDLYRRTASFFEGSELSAIGRPAGARERALLAPYAGYVRPEVMDGTYAPPAGDGSGHDRGNLRKGLDLLAAAGWEIRDGRMVEAATGSPLRFEMLVLSRDQERLALAFQRTLRLLGIELSVRQVDAAQYWERLKSFDFDLIQWTYPSSLSPGNEQRFRWSSQAARSEGSFNYAGVENPAVDAMLDALVAAKDRPEFVAAVRALDRALISGFYVLPLFHAPEDWTARWARVDHPAKPSLYGPEPTTWWAKEAGK</sequence>
<dbReference type="SUPFAM" id="SSF53850">
    <property type="entry name" value="Periplasmic binding protein-like II"/>
    <property type="match status" value="1"/>
</dbReference>
<dbReference type="GO" id="GO:1904680">
    <property type="term" value="F:peptide transmembrane transporter activity"/>
    <property type="evidence" value="ECO:0007669"/>
    <property type="project" value="TreeGrafter"/>
</dbReference>
<dbReference type="PANTHER" id="PTHR30290:SF64">
    <property type="entry name" value="ABC TRANSPORTER PERIPLASMIC BINDING PROTEIN"/>
    <property type="match status" value="1"/>
</dbReference>
<dbReference type="Proteomes" id="UP000773614">
    <property type="component" value="Unassembled WGS sequence"/>
</dbReference>
<dbReference type="OrthoDB" id="9803988at2"/>
<keyword evidence="3" id="KW-0732">Signal</keyword>
<dbReference type="AlphaFoldDB" id="A0A964T4D5"/>
<dbReference type="PIRSF" id="PIRSF002741">
    <property type="entry name" value="MppA"/>
    <property type="match status" value="1"/>
</dbReference>
<dbReference type="Gene3D" id="3.40.190.10">
    <property type="entry name" value="Periplasmic binding protein-like II"/>
    <property type="match status" value="1"/>
</dbReference>
<dbReference type="EMBL" id="SPKJ01000013">
    <property type="protein sequence ID" value="MYZ47307.1"/>
    <property type="molecule type" value="Genomic_DNA"/>
</dbReference>
<evidence type="ECO:0000256" key="1">
    <source>
        <dbReference type="ARBA" id="ARBA00004418"/>
    </source>
</evidence>
<evidence type="ECO:0000256" key="2">
    <source>
        <dbReference type="ARBA" id="ARBA00005695"/>
    </source>
</evidence>
<dbReference type="Gene3D" id="3.10.105.10">
    <property type="entry name" value="Dipeptide-binding Protein, Domain 3"/>
    <property type="match status" value="1"/>
</dbReference>
<dbReference type="GO" id="GO:0043190">
    <property type="term" value="C:ATP-binding cassette (ABC) transporter complex"/>
    <property type="evidence" value="ECO:0007669"/>
    <property type="project" value="InterPro"/>
</dbReference>
<dbReference type="GO" id="GO:0015833">
    <property type="term" value="P:peptide transport"/>
    <property type="evidence" value="ECO:0007669"/>
    <property type="project" value="TreeGrafter"/>
</dbReference>
<accession>A0A964T4D5</accession>
<dbReference type="RefSeq" id="WP_161139723.1">
    <property type="nucleotide sequence ID" value="NZ_SPKJ01000013.1"/>
</dbReference>
<evidence type="ECO:0000259" key="4">
    <source>
        <dbReference type="Pfam" id="PF00496"/>
    </source>
</evidence>
<dbReference type="InterPro" id="IPR000914">
    <property type="entry name" value="SBP_5_dom"/>
</dbReference>
<dbReference type="GO" id="GO:0030288">
    <property type="term" value="C:outer membrane-bounded periplasmic space"/>
    <property type="evidence" value="ECO:0007669"/>
    <property type="project" value="TreeGrafter"/>
</dbReference>
<protein>
    <submittedName>
        <fullName evidence="5">ABC transporter substrate-binding protein</fullName>
    </submittedName>
</protein>
<proteinExistence type="inferred from homology"/>
<feature type="domain" description="Solute-binding protein family 5" evidence="4">
    <location>
        <begin position="76"/>
        <end position="481"/>
    </location>
</feature>
<comment type="subcellular location">
    <subcellularLocation>
        <location evidence="1">Periplasm</location>
    </subcellularLocation>
</comment>
<dbReference type="GO" id="GO:0042884">
    <property type="term" value="P:microcin transport"/>
    <property type="evidence" value="ECO:0007669"/>
    <property type="project" value="TreeGrafter"/>
</dbReference>
<evidence type="ECO:0000313" key="5">
    <source>
        <dbReference type="EMBL" id="MYZ47307.1"/>
    </source>
</evidence>
<organism evidence="5 6">
    <name type="scientific">Propylenella binzhouense</name>
    <dbReference type="NCBI Taxonomy" id="2555902"/>
    <lineage>
        <taxon>Bacteria</taxon>
        <taxon>Pseudomonadati</taxon>
        <taxon>Pseudomonadota</taxon>
        <taxon>Alphaproteobacteria</taxon>
        <taxon>Hyphomicrobiales</taxon>
        <taxon>Propylenellaceae</taxon>
        <taxon>Propylenella</taxon>
    </lineage>
</organism>
<evidence type="ECO:0000313" key="6">
    <source>
        <dbReference type="Proteomes" id="UP000773614"/>
    </source>
</evidence>
<dbReference type="InterPro" id="IPR030678">
    <property type="entry name" value="Peptide/Ni-bd"/>
</dbReference>
<reference evidence="5" key="1">
    <citation type="submission" date="2019-03" db="EMBL/GenBank/DDBJ databases">
        <title>Afifella sp. nov., isolated from activated sludge.</title>
        <authorList>
            <person name="Li Q."/>
            <person name="Liu Y."/>
        </authorList>
    </citation>
    <scope>NUCLEOTIDE SEQUENCE</scope>
    <source>
        <strain evidence="5">L72</strain>
    </source>
</reference>